<sequence length="1031" mass="115934">MATSISSQLQAIRSVIQTGLESKKRPITRPSILFDSKEAADLDIDTILDIALSGLEVLVSADERFKNYKNDLFSHKSKELDRELMTAEENKHINTTISSYLRLLSGHLQLPASLRTLEYLIRRYKIHVYNFEDLILCSLPYHDTHAFVRIVQLIDTRNGKWKFLDGVKASGAPPPRNVMVQQCVRDMGVLEALCSYASPAKKFQSSRPVVSFCTAVVIEVLGSITTVNTDIVQRILPFVISGLQPGSKDSSDHKAAALMIVCLLANKVSLSPKLVKSLMRSIAEIVEKDASKSTDLQWFRLSVMALINLVQLQSVNVFPKKVLEILKETREIAGVLNGLSKEFNIDRFLAVLLEALVDNSSSDDTYHHVLVSILETVPIKNFVDRIVSKVLLSCMRMSQKNSNSSSQSGSRAKDILMVLNKIYPFELHQAVQKFLEDTKVQSKNDDAVFEICKMLDGNLDMPASISDSKIWLALHHPKAEVRCSMLSGLNRHVDLKNMAVDSKRLVTIQDAVLCQLRGVLKKSVSTLRSGASDKSALVNDVAIAFLKTAVSTFQDQIDYSKKLAAMMFPLLLIFKKTQMLNLEVLELVKEVKWPFYNHLIAVSSEVLKLQKEGISLINMKIVNGLAETLSVHPGEYMPWLVDSSSDCTVSKTLLFLVLMQSFLRVKNKGEQFSALFEAFFSFLKTEWGLHSAVVSGNEFNNEMIQWDCGRFIDQLFDTDLKALNTNILICTFWRLLEAFTSMEDNQQLIGNRLSDLFVFFSNSQSKHFFKEHLHYLVTKCKISPIDFLSGFYTNEDISIAVQVESLHCLTFLCSEPDDRLLLQLLFNFPSLLVPLASDNQDLRVASMGCIEGLSALSHRADYLSKKNGNNANWSHFLDELLGLIVQQKRLILSDRNFLPSFLCYLLGSSRNSLLVPQNVEQRFDQSSKEKILAFVLGSGLQLSSFAKMMIISLLKGMGSHPRNCPKLKSRSCAFYWRFVPCLHHRKGHACEDYLLKALQLDGLSSEEFAIIEPCITVLQKLSAPLYSGLTN</sequence>
<reference evidence="3" key="2">
    <citation type="journal article" date="2023" name="Int. J. Mol. Sci.">
        <title>De Novo Assembly and Annotation of 11 Diverse Shrub Willow (Salix) Genomes Reveals Novel Gene Organization in Sex-Linked Regions.</title>
        <authorList>
            <person name="Hyden B."/>
            <person name="Feng K."/>
            <person name="Yates T.B."/>
            <person name="Jawdy S."/>
            <person name="Cereghino C."/>
            <person name="Smart L.B."/>
            <person name="Muchero W."/>
        </authorList>
    </citation>
    <scope>NUCLEOTIDE SEQUENCE</scope>
    <source>
        <tissue evidence="3">Shoot tip</tissue>
    </source>
</reference>
<dbReference type="EMBL" id="JAPFFM010000017">
    <property type="protein sequence ID" value="KAJ6695189.1"/>
    <property type="molecule type" value="Genomic_DNA"/>
</dbReference>
<evidence type="ECO:0000313" key="4">
    <source>
        <dbReference type="Proteomes" id="UP001151752"/>
    </source>
</evidence>
<evidence type="ECO:0000259" key="2">
    <source>
        <dbReference type="Pfam" id="PF24477"/>
    </source>
</evidence>
<evidence type="ECO:0000259" key="1">
    <source>
        <dbReference type="Pfam" id="PF12397"/>
    </source>
</evidence>
<dbReference type="GO" id="GO:0045943">
    <property type="term" value="P:positive regulation of transcription by RNA polymerase I"/>
    <property type="evidence" value="ECO:0007669"/>
    <property type="project" value="TreeGrafter"/>
</dbReference>
<dbReference type="PANTHER" id="PTHR13457:SF1">
    <property type="entry name" value="HEAT REPEAT-CONTAINING PROTEIN 1"/>
    <property type="match status" value="1"/>
</dbReference>
<dbReference type="InterPro" id="IPR022125">
    <property type="entry name" value="U3snoRNP10_N"/>
</dbReference>
<dbReference type="PANTHER" id="PTHR13457">
    <property type="entry name" value="BAP28"/>
    <property type="match status" value="1"/>
</dbReference>
<gene>
    <name evidence="3" type="ORF">OIU74_014352</name>
</gene>
<dbReference type="GO" id="GO:0032040">
    <property type="term" value="C:small-subunit processome"/>
    <property type="evidence" value="ECO:0007669"/>
    <property type="project" value="TreeGrafter"/>
</dbReference>
<evidence type="ECO:0000313" key="3">
    <source>
        <dbReference type="EMBL" id="KAJ6695189.1"/>
    </source>
</evidence>
<dbReference type="Proteomes" id="UP001151752">
    <property type="component" value="Chromosome 3"/>
</dbReference>
<dbReference type="Pfam" id="PF12397">
    <property type="entry name" value="U3snoRNP10"/>
    <property type="match status" value="1"/>
</dbReference>
<protein>
    <submittedName>
        <fullName evidence="3">BAP28</fullName>
    </submittedName>
</protein>
<dbReference type="GO" id="GO:0030686">
    <property type="term" value="C:90S preribosome"/>
    <property type="evidence" value="ECO:0007669"/>
    <property type="project" value="TreeGrafter"/>
</dbReference>
<dbReference type="AlphaFoldDB" id="A0A9Q0PW70"/>
<dbReference type="GO" id="GO:0034455">
    <property type="term" value="C:t-UTP complex"/>
    <property type="evidence" value="ECO:0007669"/>
    <property type="project" value="TreeGrafter"/>
</dbReference>
<dbReference type="InterPro" id="IPR040191">
    <property type="entry name" value="UTP10"/>
</dbReference>
<proteinExistence type="predicted"/>
<comment type="caution">
    <text evidence="3">The sequence shown here is derived from an EMBL/GenBank/DDBJ whole genome shotgun (WGS) entry which is preliminary data.</text>
</comment>
<feature type="domain" description="U3 small nucleolar RNA-associated protein 10 N-terminal" evidence="1">
    <location>
        <begin position="231"/>
        <end position="356"/>
    </location>
</feature>
<reference evidence="3" key="1">
    <citation type="submission" date="2022-11" db="EMBL/GenBank/DDBJ databases">
        <authorList>
            <person name="Hyden B.L."/>
            <person name="Feng K."/>
            <person name="Yates T."/>
            <person name="Jawdy S."/>
            <person name="Smart L.B."/>
            <person name="Muchero W."/>
        </authorList>
    </citation>
    <scope>NUCLEOTIDE SEQUENCE</scope>
    <source>
        <tissue evidence="3">Shoot tip</tissue>
    </source>
</reference>
<feature type="domain" description="At3g06530-like ARM-repeats" evidence="2">
    <location>
        <begin position="597"/>
        <end position="784"/>
    </location>
</feature>
<dbReference type="Pfam" id="PF24477">
    <property type="entry name" value="ARM_At3g06530"/>
    <property type="match status" value="1"/>
</dbReference>
<dbReference type="InterPro" id="IPR056384">
    <property type="entry name" value="ARM_At3g06530"/>
</dbReference>
<keyword evidence="4" id="KW-1185">Reference proteome</keyword>
<name>A0A9Q0PW70_9ROSI</name>
<dbReference type="GO" id="GO:0030515">
    <property type="term" value="F:snoRNA binding"/>
    <property type="evidence" value="ECO:0007669"/>
    <property type="project" value="TreeGrafter"/>
</dbReference>
<dbReference type="GO" id="GO:0000462">
    <property type="term" value="P:maturation of SSU-rRNA from tricistronic rRNA transcript (SSU-rRNA, 5.8S rRNA, LSU-rRNA)"/>
    <property type="evidence" value="ECO:0007669"/>
    <property type="project" value="TreeGrafter"/>
</dbReference>
<organism evidence="3 4">
    <name type="scientific">Salix koriyanagi</name>
    <dbReference type="NCBI Taxonomy" id="2511006"/>
    <lineage>
        <taxon>Eukaryota</taxon>
        <taxon>Viridiplantae</taxon>
        <taxon>Streptophyta</taxon>
        <taxon>Embryophyta</taxon>
        <taxon>Tracheophyta</taxon>
        <taxon>Spermatophyta</taxon>
        <taxon>Magnoliopsida</taxon>
        <taxon>eudicotyledons</taxon>
        <taxon>Gunneridae</taxon>
        <taxon>Pentapetalae</taxon>
        <taxon>rosids</taxon>
        <taxon>fabids</taxon>
        <taxon>Malpighiales</taxon>
        <taxon>Salicaceae</taxon>
        <taxon>Saliceae</taxon>
        <taxon>Salix</taxon>
    </lineage>
</organism>
<accession>A0A9Q0PW70</accession>